<dbReference type="EMBL" id="CP035532">
    <property type="protein sequence ID" value="QBA21457.1"/>
    <property type="molecule type" value="Genomic_DNA"/>
</dbReference>
<name>A0A411DM83_CHRID</name>
<keyword evidence="1" id="KW-0732">Signal</keyword>
<dbReference type="AlphaFoldDB" id="A0A411DM83"/>
<evidence type="ECO:0000313" key="2">
    <source>
        <dbReference type="EMBL" id="QBA21457.1"/>
    </source>
</evidence>
<organism evidence="2">
    <name type="scientific">Chryseobacterium indologenes</name>
    <name type="common">Flavobacterium indologenes</name>
    <dbReference type="NCBI Taxonomy" id="253"/>
    <lineage>
        <taxon>Bacteria</taxon>
        <taxon>Pseudomonadati</taxon>
        <taxon>Bacteroidota</taxon>
        <taxon>Flavobacteriia</taxon>
        <taxon>Flavobacteriales</taxon>
        <taxon>Weeksellaceae</taxon>
        <taxon>Chryseobacterium group</taxon>
        <taxon>Chryseobacterium</taxon>
    </lineage>
</organism>
<evidence type="ECO:0008006" key="3">
    <source>
        <dbReference type="Google" id="ProtNLM"/>
    </source>
</evidence>
<accession>A0A411DM83</accession>
<feature type="signal peptide" evidence="1">
    <location>
        <begin position="1"/>
        <end position="22"/>
    </location>
</feature>
<dbReference type="SUPFAM" id="SSF50969">
    <property type="entry name" value="YVTN repeat-like/Quinoprotein amine dehydrogenase"/>
    <property type="match status" value="1"/>
</dbReference>
<sequence>MKKTITLLFAYLSIFSCSSSNDDITEVVTVTPPVIENKINLTSTYSDTTETVSLKWTLSGDATYNHYKIVRSDSQNGIQSEIGNSYPNQFTFTSAVPFNPYVEYQVIGIKANGEEVKSNIIKIERPEIKLVNLKTFDAQFDKNSGKLYLLDTDGKIAIYDVNTNSVTHQISTNATLGYSDIGTYNGSVELYVPRNDGWVDIYDGNDLTLKAQVSFGMPLISTVYHNGILYGSSNSNSSSSVIKSASRATKAIISQSPQLYYNSGRMRKAVGSSVQLYTITQNISPVDMDLYNFDLNGNYISHQDDTYHGDHPLNYRIFEAFPDGRIITASSGSVYNSQMIYQNDLPSGNSKLSSFDFDSNSIIAGTTSKTIELYNINSYTKTKTINTKRYPYKVFSYNNKVVCVSSVTQLNVQSYDYSGIIPDNVMIEIFDK</sequence>
<proteinExistence type="predicted"/>
<feature type="chain" id="PRO_5019296886" description="Fibronectin type-III domain-containing protein" evidence="1">
    <location>
        <begin position="23"/>
        <end position="432"/>
    </location>
</feature>
<gene>
    <name evidence="2" type="ORF">EU348_09715</name>
</gene>
<reference evidence="2" key="1">
    <citation type="submission" date="2019-01" db="EMBL/GenBank/DDBJ databases">
        <title>Whole Genome Sequencing for Putative Detection of Antimicrobial Resistance and Potential Virulence Factors in Chryseobacterium indologenes isolated from Nile Tilapia in Tanzania.</title>
        <authorList>
            <person name="Mwega E."/>
            <person name="Mutoloki S."/>
            <person name="Mugimba K."/>
            <person name="Colquhoun D."/>
            <person name="Mdegela R."/>
            <person name="Evensen O."/>
            <person name="Wasteson Y."/>
        </authorList>
    </citation>
    <scope>NUCLEOTIDE SEQUENCE [LARGE SCALE GENOMIC DNA]</scope>
    <source>
        <strain evidence="2">StR 01</strain>
    </source>
</reference>
<dbReference type="Gene3D" id="2.60.40.10">
    <property type="entry name" value="Immunoglobulins"/>
    <property type="match status" value="1"/>
</dbReference>
<evidence type="ECO:0000256" key="1">
    <source>
        <dbReference type="SAM" id="SignalP"/>
    </source>
</evidence>
<dbReference type="InterPro" id="IPR011044">
    <property type="entry name" value="Quino_amine_DH_bsu"/>
</dbReference>
<protein>
    <recommendedName>
        <fullName evidence="3">Fibronectin type-III domain-containing protein</fullName>
    </recommendedName>
</protein>
<dbReference type="InterPro" id="IPR013783">
    <property type="entry name" value="Ig-like_fold"/>
</dbReference>
<dbReference type="PROSITE" id="PS51257">
    <property type="entry name" value="PROKAR_LIPOPROTEIN"/>
    <property type="match status" value="1"/>
</dbReference>